<evidence type="ECO:0000256" key="3">
    <source>
        <dbReference type="SAM" id="SignalP"/>
    </source>
</evidence>
<keyword evidence="2" id="KW-0325">Glycoprotein</keyword>
<reference evidence="4" key="2">
    <citation type="submission" date="2025-09" db="UniProtKB">
        <authorList>
            <consortium name="Ensembl"/>
        </authorList>
    </citation>
    <scope>IDENTIFICATION</scope>
</reference>
<dbReference type="GeneTree" id="ENSGT00950000183182"/>
<reference evidence="4" key="1">
    <citation type="submission" date="2025-08" db="UniProtKB">
        <authorList>
            <consortium name="Ensembl"/>
        </authorList>
    </citation>
    <scope>IDENTIFICATION</scope>
</reference>
<dbReference type="PANTHER" id="PTHR10340:SF25">
    <property type="entry name" value="ACID SPHINGOMYELINASE-LIKE PHOSPHODIESTERASE 3B"/>
    <property type="match status" value="1"/>
</dbReference>
<organism evidence="4 5">
    <name type="scientific">Chrysemys picta bellii</name>
    <name type="common">Western painted turtle</name>
    <name type="synonym">Emys bellii</name>
    <dbReference type="NCBI Taxonomy" id="8478"/>
    <lineage>
        <taxon>Eukaryota</taxon>
        <taxon>Metazoa</taxon>
        <taxon>Chordata</taxon>
        <taxon>Craniata</taxon>
        <taxon>Vertebrata</taxon>
        <taxon>Euteleostomi</taxon>
        <taxon>Archelosauria</taxon>
        <taxon>Testudinata</taxon>
        <taxon>Testudines</taxon>
        <taxon>Cryptodira</taxon>
        <taxon>Durocryptodira</taxon>
        <taxon>Testudinoidea</taxon>
        <taxon>Emydidae</taxon>
        <taxon>Chrysemys</taxon>
    </lineage>
</organism>
<dbReference type="InterPro" id="IPR029052">
    <property type="entry name" value="Metallo-depent_PP-like"/>
</dbReference>
<keyword evidence="5" id="KW-1185">Reference proteome</keyword>
<name>A0A8C3FTG6_CHRPI</name>
<evidence type="ECO:0000313" key="4">
    <source>
        <dbReference type="Ensembl" id="ENSCPBP00000013997.1"/>
    </source>
</evidence>
<dbReference type="GO" id="GO:0005615">
    <property type="term" value="C:extracellular space"/>
    <property type="evidence" value="ECO:0007669"/>
    <property type="project" value="TreeGrafter"/>
</dbReference>
<dbReference type="Proteomes" id="UP000694380">
    <property type="component" value="Unplaced"/>
</dbReference>
<sequence>MDSLRFLLLLMHSRIAAAATVQGHFWHITDLHLDPEYRVATNPLHVCPSAGSKPVSNAGTWGNYMCDSPWSLINSSIYAMKAILPDPDFILWTGAFQLPRSKACVAVIRWTFLLRQECSFAGFSGSR</sequence>
<dbReference type="SUPFAM" id="SSF56300">
    <property type="entry name" value="Metallo-dependent phosphatases"/>
    <property type="match status" value="1"/>
</dbReference>
<evidence type="ECO:0000256" key="1">
    <source>
        <dbReference type="ARBA" id="ARBA00022801"/>
    </source>
</evidence>
<keyword evidence="1" id="KW-0378">Hydrolase</keyword>
<evidence type="ECO:0000256" key="2">
    <source>
        <dbReference type="ARBA" id="ARBA00023180"/>
    </source>
</evidence>
<dbReference type="AlphaFoldDB" id="A0A8C3FTG6"/>
<dbReference type="Ensembl" id="ENSCPBT00000016605.1">
    <property type="protein sequence ID" value="ENSCPBP00000013997.1"/>
    <property type="gene ID" value="ENSCPBG00000010429.1"/>
</dbReference>
<keyword evidence="3" id="KW-0732">Signal</keyword>
<feature type="signal peptide" evidence="3">
    <location>
        <begin position="1"/>
        <end position="18"/>
    </location>
</feature>
<gene>
    <name evidence="4" type="primary">SMPDL3B</name>
</gene>
<accession>A0A8C3FTG6</accession>
<dbReference type="GO" id="GO:0008081">
    <property type="term" value="F:phosphoric diester hydrolase activity"/>
    <property type="evidence" value="ECO:0007669"/>
    <property type="project" value="TreeGrafter"/>
</dbReference>
<feature type="chain" id="PRO_5034698524" evidence="3">
    <location>
        <begin position="19"/>
        <end position="127"/>
    </location>
</feature>
<protein>
    <submittedName>
        <fullName evidence="4">Sphingomyelin phosphodiesterase acid like 3B</fullName>
    </submittedName>
</protein>
<proteinExistence type="predicted"/>
<evidence type="ECO:0000313" key="5">
    <source>
        <dbReference type="Proteomes" id="UP000694380"/>
    </source>
</evidence>
<dbReference type="PANTHER" id="PTHR10340">
    <property type="entry name" value="SPHINGOMYELIN PHOSPHODIESTERASE"/>
    <property type="match status" value="1"/>
</dbReference>